<dbReference type="Pfam" id="PF00753">
    <property type="entry name" value="Lactamase_B"/>
    <property type="match status" value="1"/>
</dbReference>
<keyword evidence="4" id="KW-0862">Zinc</keyword>
<evidence type="ECO:0000256" key="4">
    <source>
        <dbReference type="ARBA" id="ARBA00022833"/>
    </source>
</evidence>
<organism evidence="6 7">
    <name type="scientific">Phreatobacter oligotrophus</name>
    <dbReference type="NCBI Taxonomy" id="1122261"/>
    <lineage>
        <taxon>Bacteria</taxon>
        <taxon>Pseudomonadati</taxon>
        <taxon>Pseudomonadota</taxon>
        <taxon>Alphaproteobacteria</taxon>
        <taxon>Hyphomicrobiales</taxon>
        <taxon>Phreatobacteraceae</taxon>
        <taxon>Phreatobacter</taxon>
    </lineage>
</organism>
<accession>A0A2T4ZJC1</accession>
<dbReference type="EMBL" id="PZZL01000001">
    <property type="protein sequence ID" value="PTM62087.1"/>
    <property type="molecule type" value="Genomic_DNA"/>
</dbReference>
<evidence type="ECO:0000256" key="2">
    <source>
        <dbReference type="ARBA" id="ARBA00022723"/>
    </source>
</evidence>
<keyword evidence="2" id="KW-0479">Metal-binding</keyword>
<proteinExistence type="inferred from homology"/>
<dbReference type="InterPro" id="IPR036866">
    <property type="entry name" value="RibonucZ/Hydroxyglut_hydro"/>
</dbReference>
<dbReference type="PANTHER" id="PTHR42978:SF6">
    <property type="entry name" value="QUORUM-QUENCHING LACTONASE YTNP-RELATED"/>
    <property type="match status" value="1"/>
</dbReference>
<dbReference type="Proteomes" id="UP000241808">
    <property type="component" value="Unassembled WGS sequence"/>
</dbReference>
<dbReference type="PANTHER" id="PTHR42978">
    <property type="entry name" value="QUORUM-QUENCHING LACTONASE YTNP-RELATED-RELATED"/>
    <property type="match status" value="1"/>
</dbReference>
<evidence type="ECO:0000256" key="3">
    <source>
        <dbReference type="ARBA" id="ARBA00022801"/>
    </source>
</evidence>
<evidence type="ECO:0000313" key="6">
    <source>
        <dbReference type="EMBL" id="PTM62087.1"/>
    </source>
</evidence>
<protein>
    <submittedName>
        <fullName evidence="6">Metallo-beta-lactamase superfamily protein</fullName>
    </submittedName>
</protein>
<sequence>MGGTWRVGDLTIHRIVEQEGGFLDPQDMLPGLTPDLLARERGWLAAAGGIAADGRLSLAFQSYVVQTPHHTVLVDSCIGNGKHRPTRPDWHEKADTRFMDGLASVGLSVNDIDYVVCTHLHADHVGWNTRLDNGRWVPTFPKARYVFGRQEFDHWQAADAKAPVFPFQDSVLPVVEAGRAELVASDHAIGDHIRLMATPGHTPGHVSIAFGKGRDEAVASGDLIHSPLQARYPELSTKFDVDQALAAVTRRGFLERYCDTGTLCCMAHFPSPSVGRITRWGEGFACSPVDL</sequence>
<dbReference type="GO" id="GO:0046872">
    <property type="term" value="F:metal ion binding"/>
    <property type="evidence" value="ECO:0007669"/>
    <property type="project" value="UniProtKB-KW"/>
</dbReference>
<dbReference type="GO" id="GO:0016787">
    <property type="term" value="F:hydrolase activity"/>
    <property type="evidence" value="ECO:0007669"/>
    <property type="project" value="UniProtKB-KW"/>
</dbReference>
<reference evidence="6 7" key="1">
    <citation type="submission" date="2018-04" db="EMBL/GenBank/DDBJ databases">
        <title>Genomic Encyclopedia of Archaeal and Bacterial Type Strains, Phase II (KMG-II): from individual species to whole genera.</title>
        <authorList>
            <person name="Goeker M."/>
        </authorList>
    </citation>
    <scope>NUCLEOTIDE SEQUENCE [LARGE SCALE GENOMIC DNA]</scope>
    <source>
        <strain evidence="6 7">DSM 25521</strain>
    </source>
</reference>
<dbReference type="Gene3D" id="3.60.15.10">
    <property type="entry name" value="Ribonuclease Z/Hydroxyacylglutathione hydrolase-like"/>
    <property type="match status" value="1"/>
</dbReference>
<dbReference type="RefSeq" id="WP_108174580.1">
    <property type="nucleotide sequence ID" value="NZ_PZZL01000001.1"/>
</dbReference>
<keyword evidence="7" id="KW-1185">Reference proteome</keyword>
<name>A0A2T4ZJC1_9HYPH</name>
<evidence type="ECO:0000256" key="1">
    <source>
        <dbReference type="ARBA" id="ARBA00007749"/>
    </source>
</evidence>
<dbReference type="OrthoDB" id="9773738at2"/>
<gene>
    <name evidence="6" type="ORF">C8P69_101764</name>
</gene>
<dbReference type="InterPro" id="IPR001279">
    <property type="entry name" value="Metallo-B-lactamas"/>
</dbReference>
<dbReference type="AlphaFoldDB" id="A0A2T4ZJC1"/>
<dbReference type="InterPro" id="IPR051013">
    <property type="entry name" value="MBL_superfamily_lactonases"/>
</dbReference>
<evidence type="ECO:0000259" key="5">
    <source>
        <dbReference type="SMART" id="SM00849"/>
    </source>
</evidence>
<feature type="domain" description="Metallo-beta-lactamase" evidence="5">
    <location>
        <begin position="59"/>
        <end position="268"/>
    </location>
</feature>
<dbReference type="SMART" id="SM00849">
    <property type="entry name" value="Lactamase_B"/>
    <property type="match status" value="1"/>
</dbReference>
<dbReference type="SUPFAM" id="SSF56281">
    <property type="entry name" value="Metallo-hydrolase/oxidoreductase"/>
    <property type="match status" value="1"/>
</dbReference>
<comment type="caution">
    <text evidence="6">The sequence shown here is derived from an EMBL/GenBank/DDBJ whole genome shotgun (WGS) entry which is preliminary data.</text>
</comment>
<dbReference type="CDD" id="cd16277">
    <property type="entry name" value="metallo-hydrolase-like_MBL-fold"/>
    <property type="match status" value="1"/>
</dbReference>
<comment type="similarity">
    <text evidence="1">Belongs to the metallo-beta-lactamase superfamily.</text>
</comment>
<evidence type="ECO:0000313" key="7">
    <source>
        <dbReference type="Proteomes" id="UP000241808"/>
    </source>
</evidence>
<keyword evidence="3" id="KW-0378">Hydrolase</keyword>